<keyword evidence="2" id="KW-1185">Reference proteome</keyword>
<evidence type="ECO:0000313" key="2">
    <source>
        <dbReference type="Proteomes" id="UP001499959"/>
    </source>
</evidence>
<evidence type="ECO:0000313" key="1">
    <source>
        <dbReference type="EMBL" id="GAA4800310.1"/>
    </source>
</evidence>
<accession>A0ABP9BTR3</accession>
<protein>
    <submittedName>
        <fullName evidence="1">Uncharacterized protein</fullName>
    </submittedName>
</protein>
<sequence>MKKIIPVSFPWMVSPSTPMLRLIVDENGDCLVRFVGFFLNESKQNADSINVVDAYDGLTIDPEDKCGSYQLISLSFLDAGWSRRSPQHSDRQVVDESLFDWSQIEGQIKAGEDAVSWQARFRSKWNETGVCPDSSVYIVEDSEWAKEVGSGRYEMKHYLILGESSYVEVLAKDFRWVSEGSLVGW</sequence>
<dbReference type="RefSeq" id="WP_345303980.1">
    <property type="nucleotide sequence ID" value="NZ_BAABJE010000014.1"/>
</dbReference>
<comment type="caution">
    <text evidence="1">The sequence shown here is derived from an EMBL/GenBank/DDBJ whole genome shotgun (WGS) entry which is preliminary data.</text>
</comment>
<dbReference type="EMBL" id="BAABJE010000014">
    <property type="protein sequence ID" value="GAA4800310.1"/>
    <property type="molecule type" value="Genomic_DNA"/>
</dbReference>
<gene>
    <name evidence="1" type="ORF">GCM10023307_28400</name>
</gene>
<dbReference type="Proteomes" id="UP001499959">
    <property type="component" value="Unassembled WGS sequence"/>
</dbReference>
<name>A0ABP9BTR3_9GAMM</name>
<organism evidence="1 2">
    <name type="scientific">Lysobacter hankyongensis</name>
    <dbReference type="NCBI Taxonomy" id="1176535"/>
    <lineage>
        <taxon>Bacteria</taxon>
        <taxon>Pseudomonadati</taxon>
        <taxon>Pseudomonadota</taxon>
        <taxon>Gammaproteobacteria</taxon>
        <taxon>Lysobacterales</taxon>
        <taxon>Lysobacteraceae</taxon>
        <taxon>Lysobacter</taxon>
    </lineage>
</organism>
<proteinExistence type="predicted"/>
<reference evidence="2" key="1">
    <citation type="journal article" date="2019" name="Int. J. Syst. Evol. Microbiol.">
        <title>The Global Catalogue of Microorganisms (GCM) 10K type strain sequencing project: providing services to taxonomists for standard genome sequencing and annotation.</title>
        <authorList>
            <consortium name="The Broad Institute Genomics Platform"/>
            <consortium name="The Broad Institute Genome Sequencing Center for Infectious Disease"/>
            <person name="Wu L."/>
            <person name="Ma J."/>
        </authorList>
    </citation>
    <scope>NUCLEOTIDE SEQUENCE [LARGE SCALE GENOMIC DNA]</scope>
    <source>
        <strain evidence="2">JCM 18204</strain>
    </source>
</reference>